<dbReference type="STRING" id="883111.HMPREF9706_00676"/>
<proteinExistence type="predicted"/>
<evidence type="ECO:0000313" key="2">
    <source>
        <dbReference type="Proteomes" id="UP000004465"/>
    </source>
</evidence>
<dbReference type="AlphaFoldDB" id="K1LIL0"/>
<dbReference type="Proteomes" id="UP000004465">
    <property type="component" value="Unassembled WGS sequence"/>
</dbReference>
<protein>
    <submittedName>
        <fullName evidence="1">Uncharacterized protein</fullName>
    </submittedName>
</protein>
<dbReference type="OrthoDB" id="2137112at2"/>
<reference evidence="1 2" key="1">
    <citation type="submission" date="2012-07" db="EMBL/GenBank/DDBJ databases">
        <title>The Genome Sequence of Facklamia hominis CCUG 36813.</title>
        <authorList>
            <consortium name="The Broad Institute Genome Sequencing Platform"/>
            <person name="Earl A."/>
            <person name="Ward D."/>
            <person name="Feldgarden M."/>
            <person name="Gevers D."/>
            <person name="Huys G."/>
            <person name="Walker B."/>
            <person name="Young S.K."/>
            <person name="Zeng Q."/>
            <person name="Gargeya S."/>
            <person name="Fitzgerald M."/>
            <person name="Haas B."/>
            <person name="Abouelleil A."/>
            <person name="Alvarado L."/>
            <person name="Arachchi H.M."/>
            <person name="Berlin A.M."/>
            <person name="Chapman S.B."/>
            <person name="Goldberg J."/>
            <person name="Griggs A."/>
            <person name="Gujja S."/>
            <person name="Hansen M."/>
            <person name="Howarth C."/>
            <person name="Imamovic A."/>
            <person name="Larimer J."/>
            <person name="McCowen C."/>
            <person name="Montmayeur A."/>
            <person name="Murphy C."/>
            <person name="Neiman D."/>
            <person name="Pearson M."/>
            <person name="Priest M."/>
            <person name="Roberts A."/>
            <person name="Saif S."/>
            <person name="Shea T."/>
            <person name="Sisk P."/>
            <person name="Sykes S."/>
            <person name="Wortman J."/>
            <person name="Nusbaum C."/>
            <person name="Birren B."/>
        </authorList>
    </citation>
    <scope>NUCLEOTIDE SEQUENCE [LARGE SCALE GENOMIC DNA]</scope>
    <source>
        <strain evidence="1 2">CCUG 36813</strain>
    </source>
</reference>
<dbReference type="RefSeq" id="WP_006907996.1">
    <property type="nucleotide sequence ID" value="NZ_JH932292.1"/>
</dbReference>
<evidence type="ECO:0000313" key="1">
    <source>
        <dbReference type="EMBL" id="EKB54486.1"/>
    </source>
</evidence>
<dbReference type="HOGENOM" id="CLU_100890_0_0_9"/>
<dbReference type="PATRIC" id="fig|883111.3.peg.678"/>
<gene>
    <name evidence="1" type="ORF">HMPREF9706_00676</name>
</gene>
<name>K1LIL0_9LACT</name>
<sequence>MNKKELINAIVELIEDNFPDLIKKEKAPFDDGDTYYCIGSSGGINNDSWDDHQIDKERLSFGNIFKTREEAEFMVEKLKVIHELEMLGRPFKYCRNNCYIALDADDGDILFYNNYNHQSKYCNCYFDNEEEAKIAIEKIGRKRIKKYLFGVEEE</sequence>
<organism evidence="1 2">
    <name type="scientific">Facklamia hominis CCUG 36813</name>
    <dbReference type="NCBI Taxonomy" id="883111"/>
    <lineage>
        <taxon>Bacteria</taxon>
        <taxon>Bacillati</taxon>
        <taxon>Bacillota</taxon>
        <taxon>Bacilli</taxon>
        <taxon>Lactobacillales</taxon>
        <taxon>Aerococcaceae</taxon>
        <taxon>Facklamia</taxon>
    </lineage>
</organism>
<keyword evidence="2" id="KW-1185">Reference proteome</keyword>
<accession>K1LIL0</accession>
<dbReference type="EMBL" id="AGZD01000007">
    <property type="protein sequence ID" value="EKB54486.1"/>
    <property type="molecule type" value="Genomic_DNA"/>
</dbReference>
<comment type="caution">
    <text evidence="1">The sequence shown here is derived from an EMBL/GenBank/DDBJ whole genome shotgun (WGS) entry which is preliminary data.</text>
</comment>